<reference evidence="2" key="1">
    <citation type="submission" date="2022-10" db="EMBL/GenBank/DDBJ databases">
        <title>Hoeflea sp. G2-23, isolated from marine algae.</title>
        <authorList>
            <person name="Kristyanto S."/>
            <person name="Kim J.M."/>
            <person name="Jeon C.O."/>
        </authorList>
    </citation>
    <scope>NUCLEOTIDE SEQUENCE</scope>
    <source>
        <strain evidence="2">G2-23</strain>
    </source>
</reference>
<gene>
    <name evidence="2" type="ORF">OEG84_09520</name>
</gene>
<keyword evidence="1" id="KW-0812">Transmembrane</keyword>
<keyword evidence="1" id="KW-0472">Membrane</keyword>
<evidence type="ECO:0000313" key="3">
    <source>
        <dbReference type="Proteomes" id="UP001073227"/>
    </source>
</evidence>
<dbReference type="Proteomes" id="UP001073227">
    <property type="component" value="Unassembled WGS sequence"/>
</dbReference>
<evidence type="ECO:0000256" key="1">
    <source>
        <dbReference type="SAM" id="Phobius"/>
    </source>
</evidence>
<keyword evidence="3" id="KW-1185">Reference proteome</keyword>
<comment type="caution">
    <text evidence="2">The sequence shown here is derived from an EMBL/GenBank/DDBJ whole genome shotgun (WGS) entry which is preliminary data.</text>
</comment>
<feature type="transmembrane region" description="Helical" evidence="1">
    <location>
        <begin position="50"/>
        <end position="75"/>
    </location>
</feature>
<feature type="transmembrane region" description="Helical" evidence="1">
    <location>
        <begin position="12"/>
        <end position="29"/>
    </location>
</feature>
<keyword evidence="1" id="KW-1133">Transmembrane helix</keyword>
<dbReference type="EMBL" id="JAOVZR010000001">
    <property type="protein sequence ID" value="MCY0147941.1"/>
    <property type="molecule type" value="Genomic_DNA"/>
</dbReference>
<organism evidence="2 3">
    <name type="scientific">Hoeflea algicola</name>
    <dbReference type="NCBI Taxonomy" id="2983763"/>
    <lineage>
        <taxon>Bacteria</taxon>
        <taxon>Pseudomonadati</taxon>
        <taxon>Pseudomonadota</taxon>
        <taxon>Alphaproteobacteria</taxon>
        <taxon>Hyphomicrobiales</taxon>
        <taxon>Rhizobiaceae</taxon>
        <taxon>Hoeflea</taxon>
    </lineage>
</organism>
<proteinExistence type="predicted"/>
<evidence type="ECO:0008006" key="4">
    <source>
        <dbReference type="Google" id="ProtNLM"/>
    </source>
</evidence>
<name>A0ABT3Z837_9HYPH</name>
<accession>A0ABT3Z837</accession>
<dbReference type="RefSeq" id="WP_267653535.1">
    <property type="nucleotide sequence ID" value="NZ_JAOVZR010000001.1"/>
</dbReference>
<protein>
    <recommendedName>
        <fullName evidence="4">RND transporter</fullName>
    </recommendedName>
</protein>
<sequence>MEFLAQFLDQISWPIVIIACLTLGLAPFFPEPHIWEKLKMLMAGSLIKPIDIFDLLMHAAPFLLAAVKLAAMVFAPK</sequence>
<evidence type="ECO:0000313" key="2">
    <source>
        <dbReference type="EMBL" id="MCY0147941.1"/>
    </source>
</evidence>